<name>A0ABS5EW95_9PROT</name>
<keyword evidence="3" id="KW-1185">Reference proteome</keyword>
<evidence type="ECO:0000313" key="3">
    <source>
        <dbReference type="Proteomes" id="UP001196870"/>
    </source>
</evidence>
<dbReference type="CDD" id="cd07247">
    <property type="entry name" value="SgaA_N_like"/>
    <property type="match status" value="2"/>
</dbReference>
<proteinExistence type="predicted"/>
<feature type="domain" description="VOC" evidence="1">
    <location>
        <begin position="141"/>
        <end position="263"/>
    </location>
</feature>
<reference evidence="3" key="1">
    <citation type="journal article" date="2021" name="Syst. Appl. Microbiol.">
        <title>Roseomonas hellenica sp. nov., isolated from roots of wild-growing Alkanna tinctoria.</title>
        <authorList>
            <person name="Rat A."/>
            <person name="Naranjo H.D."/>
            <person name="Lebbe L."/>
            <person name="Cnockaert M."/>
            <person name="Krigas N."/>
            <person name="Grigoriadou K."/>
            <person name="Maloupa E."/>
            <person name="Willems A."/>
        </authorList>
    </citation>
    <scope>NUCLEOTIDE SEQUENCE [LARGE SCALE GENOMIC DNA]</scope>
    <source>
        <strain evidence="3">LMG 31523</strain>
    </source>
</reference>
<feature type="domain" description="VOC" evidence="1">
    <location>
        <begin position="7"/>
        <end position="124"/>
    </location>
</feature>
<evidence type="ECO:0000259" key="1">
    <source>
        <dbReference type="PROSITE" id="PS51819"/>
    </source>
</evidence>
<dbReference type="PROSITE" id="PS51819">
    <property type="entry name" value="VOC"/>
    <property type="match status" value="2"/>
</dbReference>
<dbReference type="Proteomes" id="UP001196870">
    <property type="component" value="Unassembled WGS sequence"/>
</dbReference>
<dbReference type="Gene3D" id="3.10.180.10">
    <property type="entry name" value="2,3-Dihydroxybiphenyl 1,2-Dioxygenase, domain 1"/>
    <property type="match status" value="2"/>
</dbReference>
<comment type="caution">
    <text evidence="2">The sequence shown here is derived from an EMBL/GenBank/DDBJ whole genome shotgun (WGS) entry which is preliminary data.</text>
</comment>
<dbReference type="SUPFAM" id="SSF54593">
    <property type="entry name" value="Glyoxalase/Bleomycin resistance protein/Dihydroxybiphenyl dioxygenase"/>
    <property type="match status" value="2"/>
</dbReference>
<gene>
    <name evidence="2" type="ORF">GXW71_09450</name>
</gene>
<accession>A0ABS5EW95</accession>
<evidence type="ECO:0000313" key="2">
    <source>
        <dbReference type="EMBL" id="MBR0664576.1"/>
    </source>
</evidence>
<dbReference type="PANTHER" id="PTHR33993:SF14">
    <property type="entry name" value="GB|AAF24581.1"/>
    <property type="match status" value="1"/>
</dbReference>
<dbReference type="InterPro" id="IPR004360">
    <property type="entry name" value="Glyas_Fos-R_dOase_dom"/>
</dbReference>
<dbReference type="EMBL" id="JAAGBB010000009">
    <property type="protein sequence ID" value="MBR0664576.1"/>
    <property type="molecule type" value="Genomic_DNA"/>
</dbReference>
<organism evidence="2 3">
    <name type="scientific">Plastoroseomonas hellenica</name>
    <dbReference type="NCBI Taxonomy" id="2687306"/>
    <lineage>
        <taxon>Bacteria</taxon>
        <taxon>Pseudomonadati</taxon>
        <taxon>Pseudomonadota</taxon>
        <taxon>Alphaproteobacteria</taxon>
        <taxon>Acetobacterales</taxon>
        <taxon>Acetobacteraceae</taxon>
        <taxon>Plastoroseomonas</taxon>
    </lineage>
</organism>
<sequence>MTDDHGKFCWYELLTTDTAAAEAFYRKVMGWNAKDAGMPDMRYTILSVGETGIGGLMALPEACLAEGKRPGWIGYVAVDDVDASTVQAVKAGGKVHMEPQDIPNIGRFSLIADPQGAVLTLFKATHGPETPPLPPAMGTPGFAAWRELYADDWESAFAFYAGLFGWAKGEAMDMGPMGTYQIYGRGAVNGCGEEMYGGMMNKPPMIPAPFWQYYFAAEDIDAAKGRVEAAGGQVIHGPAEVPGGMWVINVLDPQGAVFGLVGPRR</sequence>
<protein>
    <submittedName>
        <fullName evidence="2">VOC family protein</fullName>
    </submittedName>
</protein>
<dbReference type="Pfam" id="PF00903">
    <property type="entry name" value="Glyoxalase"/>
    <property type="match status" value="2"/>
</dbReference>
<dbReference type="InterPro" id="IPR037523">
    <property type="entry name" value="VOC_core"/>
</dbReference>
<dbReference type="InterPro" id="IPR029068">
    <property type="entry name" value="Glyas_Bleomycin-R_OHBP_Dase"/>
</dbReference>
<dbReference type="InterPro" id="IPR052164">
    <property type="entry name" value="Anthracycline_SecMetBiosynth"/>
</dbReference>
<dbReference type="RefSeq" id="WP_211852242.1">
    <property type="nucleotide sequence ID" value="NZ_JAAGBB010000009.1"/>
</dbReference>
<dbReference type="PANTHER" id="PTHR33993">
    <property type="entry name" value="GLYOXALASE-RELATED"/>
    <property type="match status" value="1"/>
</dbReference>